<evidence type="ECO:0000256" key="2">
    <source>
        <dbReference type="SAM" id="SignalP"/>
    </source>
</evidence>
<proteinExistence type="predicted"/>
<sequence>MKKSKLFKKQLAIGLFILPSFILSSCNNVIRPPIVRQSSEVEKTAPSFAGSSEEYKGEKVNKESYYSLLSSNDLVENYQSYTDPKTKSLYDNVFAKNFYEPSALKEGFVGFDQNVYAKKEQAQDSLYREDNVLFYDGSLFSSQADLAAYIETKKDLLSEEAGKIVVLRNSDNTNSEPINVDQLRKNSQTERLKLFNYITKNSKLQVEINKGDTTTTINVDPSLNLSDTVQQIKSNVPAKDIPVHYQRISANNNASQYFVDTSEDDNYNFYGPLLFQGNADINTITNPANWTKTSTLPIGLYRSISSDIVTSGFDFLLGEISIGDEKEIKILNRNLETKDFIFYFPYSEQELRTAQYSNNLKLNLAWADFIYQLKIQQPEVYKGLLDTVAKFNKAKRFSSFYKIPILYSYLLDSLIANKAKEQLIFLLKDFFIKLSDKIDSTLQLINSYAKPSGFDILANKDLNGNSFSFKVYFGIGNNDFDVSASLENLLPNLYDQFSNLTIFMTMLMLSNIVAATPGAILNEQGLIDTIKGINLFGNKQIQEIETKIKNSWPTLSAIWWLLSAQNLTQALFVAGFSQSSLMQNNLDENTLRIINGFQDAFSLKWIRNQFLQTSAIETIKNEIPLVLRDVPTERPKVRELFADIPKNVLEYLQGINVDFGTVIYIRNLYRKIKEVQKTDLKKAEEYLSQVSTFVKSLSSDHYVDLYLTYMQQFPSVINNKPKARSASLSLRSSIRLVEDNSEQPSTSNSNENANKVVINNSETFSTSKKAGSPAILQNPKEVNVNELSALEKLQKDQKKLQTVFVISSVLEGFGTILSSAVTVNTLINSPSVLNRTKDLVIAGLQTAASTISVSLSLAGEFTSFIKKSTAIVGALFPVFYGLTVAMHIAVLLVNVFFPTEEEYYYVFQIGQVQYVWTGGYKKTQLLGLKTLKERTIKDIKLIKPIQITRPQNASFLYYNQKQYSPTDIDKIKDLQITEWLENKNLYAMDKAYINNVNKIYSLHKPTRGSSVAGVYASSNLIDLYQNLLATLLSNSLITIPHTVSTSLNGSYISNKNNLSAVVVRDELNKAQNWTLVQVPSNEAGGYLYEPSKNIKITEIVSYDPETKIGVAKGTGKFGLNSTEFIFYNNNDASASHDTLKAKFNELLKARKTVYLDSVGSRTKLIYRSELFSVFDQKLKKTIFFLSLRDAHNYIDQWM</sequence>
<feature type="signal peptide" evidence="2">
    <location>
        <begin position="1"/>
        <end position="24"/>
    </location>
</feature>
<dbReference type="EMBL" id="CP006916">
    <property type="protein sequence ID" value="AHB99938.1"/>
    <property type="molecule type" value="Genomic_DNA"/>
</dbReference>
<reference evidence="3 4" key="1">
    <citation type="journal article" date="2011" name="PLoS ONE">
        <title>Core proteome of the minimal cell: comparative proteomics of three mollicute species.</title>
        <authorList>
            <person name="Fisunov G.Y."/>
            <person name="Alexeev D.G."/>
            <person name="Bazaleev N.A."/>
            <person name="Ladygina V.G."/>
            <person name="Galyamina M.A."/>
            <person name="Kondratov I.G."/>
            <person name="Zhukova N.A."/>
            <person name="Serebryakova M.V."/>
            <person name="Demina I.A."/>
            <person name="Govorun V.M."/>
        </authorList>
    </citation>
    <scope>NUCLEOTIDE SEQUENCE [LARGE SCALE GENOMIC DNA]</scope>
    <source>
        <strain evidence="3 4">S6</strain>
    </source>
</reference>
<feature type="transmembrane region" description="Helical" evidence="1">
    <location>
        <begin position="870"/>
        <end position="897"/>
    </location>
</feature>
<organism evidence="3 4">
    <name type="scientific">Mycoplasmoides gallisepticum S6</name>
    <dbReference type="NCBI Taxonomy" id="1006581"/>
    <lineage>
        <taxon>Bacteria</taxon>
        <taxon>Bacillati</taxon>
        <taxon>Mycoplasmatota</taxon>
        <taxon>Mycoplasmoidales</taxon>
        <taxon>Mycoplasmoidaceae</taxon>
        <taxon>Mycoplasmoides</taxon>
    </lineage>
</organism>
<name>A0A0F6CLG6_MYCGL</name>
<evidence type="ECO:0000313" key="4">
    <source>
        <dbReference type="Proteomes" id="UP000018735"/>
    </source>
</evidence>
<feature type="transmembrane region" description="Helical" evidence="1">
    <location>
        <begin position="839"/>
        <end position="858"/>
    </location>
</feature>
<dbReference type="PROSITE" id="PS51257">
    <property type="entry name" value="PROKAR_LIPOPROTEIN"/>
    <property type="match status" value="1"/>
</dbReference>
<evidence type="ECO:0000256" key="1">
    <source>
        <dbReference type="SAM" id="Phobius"/>
    </source>
</evidence>
<gene>
    <name evidence="3" type="ORF">GCW_03850</name>
</gene>
<dbReference type="HOGENOM" id="CLU_271036_0_0_14"/>
<evidence type="ECO:0000313" key="3">
    <source>
        <dbReference type="EMBL" id="AHB99938.1"/>
    </source>
</evidence>
<dbReference type="RefSeq" id="WP_011883525.1">
    <property type="nucleotide sequence ID" value="NC_023030.2"/>
</dbReference>
<feature type="transmembrane region" description="Helical" evidence="1">
    <location>
        <begin position="500"/>
        <end position="521"/>
    </location>
</feature>
<keyword evidence="1" id="KW-0472">Membrane</keyword>
<feature type="chain" id="PRO_5002500965" evidence="2">
    <location>
        <begin position="25"/>
        <end position="1198"/>
    </location>
</feature>
<dbReference type="AlphaFoldDB" id="A0A0F6CLG6"/>
<keyword evidence="2" id="KW-0732">Signal</keyword>
<keyword evidence="1" id="KW-0812">Transmembrane</keyword>
<keyword evidence="1" id="KW-1133">Transmembrane helix</keyword>
<dbReference type="Proteomes" id="UP000018735">
    <property type="component" value="Chromosome"/>
</dbReference>
<dbReference type="KEGG" id="mgz:GCW_03850"/>
<accession>A0A0F6CLG6</accession>
<feature type="transmembrane region" description="Helical" evidence="1">
    <location>
        <begin position="802"/>
        <end position="827"/>
    </location>
</feature>
<protein>
    <submittedName>
        <fullName evidence="3">Uncharacterized protein</fullName>
    </submittedName>
</protein>